<evidence type="ECO:0000259" key="6">
    <source>
        <dbReference type="PROSITE" id="PS50949"/>
    </source>
</evidence>
<dbReference type="Gene3D" id="3.40.1410.10">
    <property type="entry name" value="Chorismate lyase-like"/>
    <property type="match status" value="1"/>
</dbReference>
<dbReference type="Pfam" id="PF00392">
    <property type="entry name" value="GntR"/>
    <property type="match status" value="1"/>
</dbReference>
<dbReference type="PANTHER" id="PTHR44846:SF12">
    <property type="entry name" value="HTH-TYPE TRANSCRIPTIONAL REGULATOR TRER"/>
    <property type="match status" value="1"/>
</dbReference>
<evidence type="ECO:0000313" key="7">
    <source>
        <dbReference type="EMBL" id="PTM59298.1"/>
    </source>
</evidence>
<dbReference type="InterPro" id="IPR000524">
    <property type="entry name" value="Tscrpt_reg_HTH_GntR"/>
</dbReference>
<gene>
    <name evidence="7" type="ORF">C8J48_1906</name>
</gene>
<dbReference type="SUPFAM" id="SSF64288">
    <property type="entry name" value="Chorismate lyase-like"/>
    <property type="match status" value="1"/>
</dbReference>
<dbReference type="PANTHER" id="PTHR44846">
    <property type="entry name" value="MANNOSYL-D-GLYCERATE TRANSPORT/METABOLISM SYSTEM REPRESSOR MNGR-RELATED"/>
    <property type="match status" value="1"/>
</dbReference>
<dbReference type="GO" id="GO:0003677">
    <property type="term" value="F:DNA binding"/>
    <property type="evidence" value="ECO:0007669"/>
    <property type="project" value="UniProtKB-UniRule"/>
</dbReference>
<dbReference type="SMART" id="SM00345">
    <property type="entry name" value="HTH_GNTR"/>
    <property type="match status" value="1"/>
</dbReference>
<dbReference type="EMBL" id="PZZP01000001">
    <property type="protein sequence ID" value="PTM59298.1"/>
    <property type="molecule type" value="Genomic_DNA"/>
</dbReference>
<evidence type="ECO:0000256" key="5">
    <source>
        <dbReference type="NCBIfam" id="TIGR02404"/>
    </source>
</evidence>
<dbReference type="Gene3D" id="1.10.10.10">
    <property type="entry name" value="Winged helix-like DNA-binding domain superfamily/Winged helix DNA-binding domain"/>
    <property type="match status" value="1"/>
</dbReference>
<dbReference type="InterPro" id="IPR036390">
    <property type="entry name" value="WH_DNA-bd_sf"/>
</dbReference>
<feature type="domain" description="HTH gntR-type" evidence="6">
    <location>
        <begin position="2"/>
        <end position="70"/>
    </location>
</feature>
<dbReference type="PROSITE" id="PS50949">
    <property type="entry name" value="HTH_GNTR"/>
    <property type="match status" value="1"/>
</dbReference>
<dbReference type="SMART" id="SM00866">
    <property type="entry name" value="UTRA"/>
    <property type="match status" value="1"/>
</dbReference>
<name>A0A2T4ZBM8_9BACL</name>
<dbReference type="SUPFAM" id="SSF46785">
    <property type="entry name" value="Winged helix' DNA-binding domain"/>
    <property type="match status" value="1"/>
</dbReference>
<dbReference type="CDD" id="cd07377">
    <property type="entry name" value="WHTH_GntR"/>
    <property type="match status" value="1"/>
</dbReference>
<dbReference type="InterPro" id="IPR012770">
    <property type="entry name" value="TreR"/>
</dbReference>
<dbReference type="InterPro" id="IPR028978">
    <property type="entry name" value="Chorismate_lyase_/UTRA_dom_sf"/>
</dbReference>
<evidence type="ECO:0000313" key="8">
    <source>
        <dbReference type="Proteomes" id="UP000241639"/>
    </source>
</evidence>
<evidence type="ECO:0000256" key="3">
    <source>
        <dbReference type="ARBA" id="ARBA00023125"/>
    </source>
</evidence>
<dbReference type="Proteomes" id="UP000241639">
    <property type="component" value="Unassembled WGS sequence"/>
</dbReference>
<dbReference type="InterPro" id="IPR050679">
    <property type="entry name" value="Bact_HTH_transcr_reg"/>
</dbReference>
<keyword evidence="1" id="KW-0678">Repressor</keyword>
<dbReference type="RefSeq" id="WP_107726182.1">
    <property type="nucleotide sequence ID" value="NZ_PZZP01000001.1"/>
</dbReference>
<evidence type="ECO:0000256" key="4">
    <source>
        <dbReference type="ARBA" id="ARBA00023163"/>
    </source>
</evidence>
<proteinExistence type="predicted"/>
<sequence length="235" mass="27020">MDNKYLQIYHDYVEKIESGALRSQSKLPSEHELCQQYGTSRETVRKALHLLSQNGLIQKIKGKGSFVLPVEQMDFPVSGLVSFKELAAKMGKPSQTRVISLEALAADDKTASYLRVKSTTPIWKVVRTRTISGETIILDKDYFLQQIVPKLTVSVCESSIYEYLEEELDIPISFAKKEITVEKATAEDRECLDLEGYPMVVVVRNYVHLEDAMLFQYTESRHRPDKFRFIDFARR</sequence>
<dbReference type="PRINTS" id="PR00035">
    <property type="entry name" value="HTHGNTR"/>
</dbReference>
<protein>
    <recommendedName>
        <fullName evidence="5">Trehalose operon repressor</fullName>
    </recommendedName>
</protein>
<evidence type="ECO:0000256" key="1">
    <source>
        <dbReference type="ARBA" id="ARBA00022491"/>
    </source>
</evidence>
<dbReference type="GO" id="GO:0003700">
    <property type="term" value="F:DNA-binding transcription factor activity"/>
    <property type="evidence" value="ECO:0007669"/>
    <property type="project" value="UniProtKB-UniRule"/>
</dbReference>
<dbReference type="InterPro" id="IPR011663">
    <property type="entry name" value="UTRA"/>
</dbReference>
<dbReference type="AlphaFoldDB" id="A0A2T4ZBM8"/>
<dbReference type="FunFam" id="3.40.1410.10:FF:000008">
    <property type="entry name" value="Transcriptional regulator, GntR family"/>
    <property type="match status" value="1"/>
</dbReference>
<comment type="caution">
    <text evidence="7">The sequence shown here is derived from an EMBL/GenBank/DDBJ whole genome shotgun (WGS) entry which is preliminary data.</text>
</comment>
<organism evidence="7 8">
    <name type="scientific">Desmospora activa DSM 45169</name>
    <dbReference type="NCBI Taxonomy" id="1121389"/>
    <lineage>
        <taxon>Bacteria</taxon>
        <taxon>Bacillati</taxon>
        <taxon>Bacillota</taxon>
        <taxon>Bacilli</taxon>
        <taxon>Bacillales</taxon>
        <taxon>Thermoactinomycetaceae</taxon>
        <taxon>Desmospora</taxon>
    </lineage>
</organism>
<dbReference type="GO" id="GO:0045892">
    <property type="term" value="P:negative regulation of DNA-templated transcription"/>
    <property type="evidence" value="ECO:0007669"/>
    <property type="project" value="TreeGrafter"/>
</dbReference>
<keyword evidence="4" id="KW-0804">Transcription</keyword>
<accession>A0A2T4ZBM8</accession>
<dbReference type="OrthoDB" id="9816541at2"/>
<reference evidence="7 8" key="1">
    <citation type="submission" date="2018-04" db="EMBL/GenBank/DDBJ databases">
        <title>Genomic Encyclopedia of Archaeal and Bacterial Type Strains, Phase II (KMG-II): from individual species to whole genera.</title>
        <authorList>
            <person name="Goeker M."/>
        </authorList>
    </citation>
    <scope>NUCLEOTIDE SEQUENCE [LARGE SCALE GENOMIC DNA]</scope>
    <source>
        <strain evidence="7 8">DSM 45169</strain>
    </source>
</reference>
<dbReference type="InterPro" id="IPR036388">
    <property type="entry name" value="WH-like_DNA-bd_sf"/>
</dbReference>
<keyword evidence="8" id="KW-1185">Reference proteome</keyword>
<dbReference type="Pfam" id="PF07702">
    <property type="entry name" value="UTRA"/>
    <property type="match status" value="1"/>
</dbReference>
<keyword evidence="3" id="KW-0238">DNA-binding</keyword>
<evidence type="ECO:0000256" key="2">
    <source>
        <dbReference type="ARBA" id="ARBA00023015"/>
    </source>
</evidence>
<dbReference type="NCBIfam" id="TIGR02404">
    <property type="entry name" value="trehalos_R_Bsub"/>
    <property type="match status" value="1"/>
</dbReference>
<keyword evidence="2" id="KW-0805">Transcription regulation</keyword>